<dbReference type="PANTHER" id="PTHR48019">
    <property type="entry name" value="SERUM RESPONSE FACTOR HOMOLOG"/>
    <property type="match status" value="1"/>
</dbReference>
<evidence type="ECO:0000256" key="6">
    <source>
        <dbReference type="SAM" id="Coils"/>
    </source>
</evidence>
<feature type="region of interest" description="Disordered" evidence="7">
    <location>
        <begin position="157"/>
        <end position="184"/>
    </location>
</feature>
<dbReference type="AlphaFoldDB" id="A0A833QLI5"/>
<reference evidence="9" key="1">
    <citation type="submission" date="2020-01" db="EMBL/GenBank/DDBJ databases">
        <title>Genome sequence of Kobresia littledalei, the first chromosome-level genome in the family Cyperaceae.</title>
        <authorList>
            <person name="Qu G."/>
        </authorList>
    </citation>
    <scope>NUCLEOTIDE SEQUENCE</scope>
    <source>
        <strain evidence="9">C.B.Clarke</strain>
        <tissue evidence="9">Leaf</tissue>
    </source>
</reference>
<feature type="coiled-coil region" evidence="6">
    <location>
        <begin position="88"/>
        <end position="115"/>
    </location>
</feature>
<dbReference type="FunFam" id="3.40.1810.10:FF:000024">
    <property type="entry name" value="Agamous-like MADS-box protein AGL80"/>
    <property type="match status" value="1"/>
</dbReference>
<dbReference type="EMBL" id="SWLB01000021">
    <property type="protein sequence ID" value="KAF3324789.1"/>
    <property type="molecule type" value="Genomic_DNA"/>
</dbReference>
<dbReference type="SUPFAM" id="SSF55455">
    <property type="entry name" value="SRF-like"/>
    <property type="match status" value="1"/>
</dbReference>
<keyword evidence="3" id="KW-0238">DNA-binding</keyword>
<dbReference type="CDD" id="cd00266">
    <property type="entry name" value="MADS_SRF_like"/>
    <property type="match status" value="1"/>
</dbReference>
<dbReference type="InterPro" id="IPR036879">
    <property type="entry name" value="TF_MADSbox_sf"/>
</dbReference>
<evidence type="ECO:0000259" key="8">
    <source>
        <dbReference type="PROSITE" id="PS50066"/>
    </source>
</evidence>
<evidence type="ECO:0000256" key="7">
    <source>
        <dbReference type="SAM" id="MobiDB-lite"/>
    </source>
</evidence>
<dbReference type="SMART" id="SM00432">
    <property type="entry name" value="MADS"/>
    <property type="match status" value="1"/>
</dbReference>
<keyword evidence="10" id="KW-1185">Reference proteome</keyword>
<dbReference type="InterPro" id="IPR033897">
    <property type="entry name" value="SRF-like_MADS-box"/>
</dbReference>
<organism evidence="9 10">
    <name type="scientific">Carex littledalei</name>
    <dbReference type="NCBI Taxonomy" id="544730"/>
    <lineage>
        <taxon>Eukaryota</taxon>
        <taxon>Viridiplantae</taxon>
        <taxon>Streptophyta</taxon>
        <taxon>Embryophyta</taxon>
        <taxon>Tracheophyta</taxon>
        <taxon>Spermatophyta</taxon>
        <taxon>Magnoliopsida</taxon>
        <taxon>Liliopsida</taxon>
        <taxon>Poales</taxon>
        <taxon>Cyperaceae</taxon>
        <taxon>Cyperoideae</taxon>
        <taxon>Cariceae</taxon>
        <taxon>Carex</taxon>
        <taxon>Carex subgen. Euthyceras</taxon>
    </lineage>
</organism>
<evidence type="ECO:0000313" key="9">
    <source>
        <dbReference type="EMBL" id="KAF3324789.1"/>
    </source>
</evidence>
<dbReference type="PRINTS" id="PR00404">
    <property type="entry name" value="MADSDOMAIN"/>
</dbReference>
<evidence type="ECO:0000256" key="4">
    <source>
        <dbReference type="ARBA" id="ARBA00023163"/>
    </source>
</evidence>
<dbReference type="Pfam" id="PF00319">
    <property type="entry name" value="SRF-TF"/>
    <property type="match status" value="1"/>
</dbReference>
<keyword evidence="5" id="KW-0539">Nucleus</keyword>
<dbReference type="GO" id="GO:0000981">
    <property type="term" value="F:DNA-binding transcription factor activity, RNA polymerase II-specific"/>
    <property type="evidence" value="ECO:0007669"/>
    <property type="project" value="InterPro"/>
</dbReference>
<evidence type="ECO:0000256" key="1">
    <source>
        <dbReference type="ARBA" id="ARBA00004123"/>
    </source>
</evidence>
<dbReference type="GO" id="GO:0045944">
    <property type="term" value="P:positive regulation of transcription by RNA polymerase II"/>
    <property type="evidence" value="ECO:0007669"/>
    <property type="project" value="InterPro"/>
</dbReference>
<evidence type="ECO:0000313" key="10">
    <source>
        <dbReference type="Proteomes" id="UP000623129"/>
    </source>
</evidence>
<dbReference type="OrthoDB" id="762064at2759"/>
<keyword evidence="4" id="KW-0804">Transcription</keyword>
<evidence type="ECO:0000256" key="3">
    <source>
        <dbReference type="ARBA" id="ARBA00023125"/>
    </source>
</evidence>
<dbReference type="GO" id="GO:0000987">
    <property type="term" value="F:cis-regulatory region sequence-specific DNA binding"/>
    <property type="evidence" value="ECO:0007669"/>
    <property type="project" value="InterPro"/>
</dbReference>
<dbReference type="InterPro" id="IPR050142">
    <property type="entry name" value="MADS-box/MEF2_TF"/>
</dbReference>
<dbReference type="GO" id="GO:0005634">
    <property type="term" value="C:nucleus"/>
    <property type="evidence" value="ECO:0007669"/>
    <property type="project" value="UniProtKB-SubCell"/>
</dbReference>
<dbReference type="InterPro" id="IPR002100">
    <property type="entry name" value="TF_MADSbox"/>
</dbReference>
<sequence>MARKKVKLAWIANDSTRRATFKKRKKGLLKKAHELSTLCDVKMCVVVYGGPHEREAEAWPSAAESQRVLRRFRSMPETEQSKKMMDQEGFLRQRLAKAQDQLRRLERDNHELDTCLLMHDAIAGQISLHAAPIEETTALAWLVEMRLRNVQERIHHLHSSASSRSHTKALQITGPSRPVPSPTQSLTQGFILPPVLPPPQMPPEAAANAPAVQAESSRVPAWYVNPAESIGFGRTEEMVSMQPYLDAASAWNNYLHHN</sequence>
<comment type="subcellular location">
    <subcellularLocation>
        <location evidence="1">Nucleus</location>
    </subcellularLocation>
</comment>
<dbReference type="Proteomes" id="UP000623129">
    <property type="component" value="Unassembled WGS sequence"/>
</dbReference>
<gene>
    <name evidence="9" type="ORF">FCM35_KLT10946</name>
</gene>
<dbReference type="GO" id="GO:0046983">
    <property type="term" value="F:protein dimerization activity"/>
    <property type="evidence" value="ECO:0007669"/>
    <property type="project" value="InterPro"/>
</dbReference>
<dbReference type="PROSITE" id="PS50066">
    <property type="entry name" value="MADS_BOX_2"/>
    <property type="match status" value="1"/>
</dbReference>
<keyword evidence="2" id="KW-0805">Transcription regulation</keyword>
<accession>A0A833QLI5</accession>
<evidence type="ECO:0000256" key="2">
    <source>
        <dbReference type="ARBA" id="ARBA00023015"/>
    </source>
</evidence>
<evidence type="ECO:0000256" key="5">
    <source>
        <dbReference type="ARBA" id="ARBA00023242"/>
    </source>
</evidence>
<dbReference type="Gene3D" id="3.40.1810.10">
    <property type="entry name" value="Transcription factor, MADS-box"/>
    <property type="match status" value="1"/>
</dbReference>
<keyword evidence="6" id="KW-0175">Coiled coil</keyword>
<protein>
    <submittedName>
        <fullName evidence="9">Agamous-like MADS-box protein AGL80</fullName>
    </submittedName>
</protein>
<name>A0A833QLI5_9POAL</name>
<comment type="caution">
    <text evidence="9">The sequence shown here is derived from an EMBL/GenBank/DDBJ whole genome shotgun (WGS) entry which is preliminary data.</text>
</comment>
<proteinExistence type="predicted"/>
<feature type="domain" description="MADS-box" evidence="8">
    <location>
        <begin position="1"/>
        <end position="49"/>
    </location>
</feature>